<evidence type="ECO:0000256" key="4">
    <source>
        <dbReference type="ARBA" id="ARBA00023125"/>
    </source>
</evidence>
<dbReference type="RefSeq" id="WP_113867137.1">
    <property type="nucleotide sequence ID" value="NZ_BAABQN010000002.1"/>
</dbReference>
<dbReference type="Pfam" id="PF00480">
    <property type="entry name" value="ROK"/>
    <property type="match status" value="1"/>
</dbReference>
<protein>
    <submittedName>
        <fullName evidence="5">MarR family transcriptional regulator</fullName>
    </submittedName>
</protein>
<dbReference type="CDD" id="cd00090">
    <property type="entry name" value="HTH_ARSR"/>
    <property type="match status" value="1"/>
</dbReference>
<proteinExistence type="inferred from homology"/>
<dbReference type="Gene3D" id="1.10.10.10">
    <property type="entry name" value="Winged helix-like DNA-binding domain superfamily/Winged helix DNA-binding domain"/>
    <property type="match status" value="1"/>
</dbReference>
<keyword evidence="3" id="KW-0859">Xylose metabolism</keyword>
<comment type="caution">
    <text evidence="5">The sequence shown here is derived from an EMBL/GenBank/DDBJ whole genome shotgun (WGS) entry which is preliminary data.</text>
</comment>
<dbReference type="PANTHER" id="PTHR18964:SF149">
    <property type="entry name" value="BIFUNCTIONAL UDP-N-ACETYLGLUCOSAMINE 2-EPIMERASE_N-ACETYLMANNOSAMINE KINASE"/>
    <property type="match status" value="1"/>
</dbReference>
<evidence type="ECO:0000256" key="1">
    <source>
        <dbReference type="ARBA" id="ARBA00002486"/>
    </source>
</evidence>
<dbReference type="OrthoDB" id="9796533at2"/>
<dbReference type="GO" id="GO:0003677">
    <property type="term" value="F:DNA binding"/>
    <property type="evidence" value="ECO:0007669"/>
    <property type="project" value="UniProtKB-KW"/>
</dbReference>
<evidence type="ECO:0000256" key="3">
    <source>
        <dbReference type="ARBA" id="ARBA00022629"/>
    </source>
</evidence>
<dbReference type="InterPro" id="IPR043129">
    <property type="entry name" value="ATPase_NBD"/>
</dbReference>
<keyword evidence="4" id="KW-0238">DNA-binding</keyword>
<keyword evidence="6" id="KW-1185">Reference proteome</keyword>
<accession>A0A366EDP0</accession>
<dbReference type="InterPro" id="IPR036388">
    <property type="entry name" value="WH-like_DNA-bd_sf"/>
</dbReference>
<evidence type="ECO:0000313" key="5">
    <source>
        <dbReference type="EMBL" id="RBP00433.1"/>
    </source>
</evidence>
<name>A0A366EDP0_9BACI</name>
<dbReference type="GO" id="GO:0042732">
    <property type="term" value="P:D-xylose metabolic process"/>
    <property type="evidence" value="ECO:0007669"/>
    <property type="project" value="UniProtKB-KW"/>
</dbReference>
<organism evidence="5 6">
    <name type="scientific">Paraliobacillus ryukyuensis</name>
    <dbReference type="NCBI Taxonomy" id="200904"/>
    <lineage>
        <taxon>Bacteria</taxon>
        <taxon>Bacillati</taxon>
        <taxon>Bacillota</taxon>
        <taxon>Bacilli</taxon>
        <taxon>Bacillales</taxon>
        <taxon>Bacillaceae</taxon>
        <taxon>Paraliobacillus</taxon>
    </lineage>
</organism>
<comment type="similarity">
    <text evidence="2">Belongs to the ROK (NagC/XylR) family.</text>
</comment>
<dbReference type="Pfam" id="PF13412">
    <property type="entry name" value="HTH_24"/>
    <property type="match status" value="1"/>
</dbReference>
<dbReference type="Gene3D" id="3.30.420.40">
    <property type="match status" value="2"/>
</dbReference>
<dbReference type="PANTHER" id="PTHR18964">
    <property type="entry name" value="ROK (REPRESSOR, ORF, KINASE) FAMILY"/>
    <property type="match status" value="1"/>
</dbReference>
<reference evidence="5 6" key="1">
    <citation type="submission" date="2018-06" db="EMBL/GenBank/DDBJ databases">
        <title>Genomic Encyclopedia of Type Strains, Phase IV (KMG-IV): sequencing the most valuable type-strain genomes for metagenomic binning, comparative biology and taxonomic classification.</title>
        <authorList>
            <person name="Goeker M."/>
        </authorList>
    </citation>
    <scope>NUCLEOTIDE SEQUENCE [LARGE SCALE GENOMIC DNA]</scope>
    <source>
        <strain evidence="5 6">DSM 15140</strain>
    </source>
</reference>
<dbReference type="InterPro" id="IPR000600">
    <property type="entry name" value="ROK"/>
</dbReference>
<comment type="function">
    <text evidence="1">Transcriptional repressor of xylose-utilizing enzymes.</text>
</comment>
<dbReference type="SUPFAM" id="SSF53067">
    <property type="entry name" value="Actin-like ATPase domain"/>
    <property type="match status" value="1"/>
</dbReference>
<dbReference type="STRING" id="200904.GCA_900168775_00469"/>
<dbReference type="SUPFAM" id="SSF46785">
    <property type="entry name" value="Winged helix' DNA-binding domain"/>
    <property type="match status" value="1"/>
</dbReference>
<dbReference type="InterPro" id="IPR036390">
    <property type="entry name" value="WH_DNA-bd_sf"/>
</dbReference>
<evidence type="ECO:0000256" key="2">
    <source>
        <dbReference type="ARBA" id="ARBA00006479"/>
    </source>
</evidence>
<dbReference type="AlphaFoldDB" id="A0A366EDP0"/>
<sequence>MQTGSFQWMKSLNKTIIMNKILNDGPISRAQIAKETNLTPPTVGSIVKELMEQGIIIESTQGASQGGRRPTMLEIHYQNFYIIGVDAGSKEIEAILTDLSGQIIEQNRIELEQTNTNEGFINKLVSSIQGVIQPHHQQQDKIIGIGVAMHGVVDVITGSSVYAPNLNLYDIPIQATLEDFFQVDVKVENDVRSMALGEVWFGQGKNTPSMVAVNLGNGVGAGWTINGQRYHGATSIAGELGHMTIDVHGKACTCGNQGCLQTIVSGPAIGARAQEQLPNIEHSVLQAKANSISGQDVYQAALEGDNFAIKLLHETGEYIGIGLTNLIHLINPSKIILGGGVSRASEFILEPIKDTISKRALTNQAKQTEIVVSNLGEQATALGAIALILAQVFEQKGEVAN</sequence>
<evidence type="ECO:0000313" key="6">
    <source>
        <dbReference type="Proteomes" id="UP000252254"/>
    </source>
</evidence>
<dbReference type="CDD" id="cd24076">
    <property type="entry name" value="ASKHA_ATPase_ROK_BsXylR-like"/>
    <property type="match status" value="1"/>
</dbReference>
<gene>
    <name evidence="5" type="ORF">DES48_102195</name>
</gene>
<dbReference type="Proteomes" id="UP000252254">
    <property type="component" value="Unassembled WGS sequence"/>
</dbReference>
<dbReference type="EMBL" id="QNRI01000002">
    <property type="protein sequence ID" value="RBP00433.1"/>
    <property type="molecule type" value="Genomic_DNA"/>
</dbReference>
<keyword evidence="3" id="KW-0119">Carbohydrate metabolism</keyword>
<dbReference type="InterPro" id="IPR011991">
    <property type="entry name" value="ArsR-like_HTH"/>
</dbReference>